<protein>
    <recommendedName>
        <fullName evidence="1">C2H2-type domain-containing protein</fullName>
    </recommendedName>
</protein>
<dbReference type="PANTHER" id="PTHR33845">
    <property type="entry name" value="C2H2-TYPE DOMAIN-CONTAINING PROTEIN"/>
    <property type="match status" value="1"/>
</dbReference>
<name>A0A6J8C3X7_MYTCO</name>
<dbReference type="OrthoDB" id="5986269at2759"/>
<reference evidence="2 3" key="1">
    <citation type="submission" date="2020-06" db="EMBL/GenBank/DDBJ databases">
        <authorList>
            <person name="Li R."/>
            <person name="Bekaert M."/>
        </authorList>
    </citation>
    <scope>NUCLEOTIDE SEQUENCE [LARGE SCALE GENOMIC DNA]</scope>
    <source>
        <strain evidence="3">wild</strain>
    </source>
</reference>
<dbReference type="EMBL" id="CACVKT020004486">
    <property type="protein sequence ID" value="CAC5390221.1"/>
    <property type="molecule type" value="Genomic_DNA"/>
</dbReference>
<proteinExistence type="predicted"/>
<evidence type="ECO:0000259" key="1">
    <source>
        <dbReference type="PROSITE" id="PS00028"/>
    </source>
</evidence>
<dbReference type="InterPro" id="IPR013087">
    <property type="entry name" value="Znf_C2H2_type"/>
</dbReference>
<dbReference type="Proteomes" id="UP000507470">
    <property type="component" value="Unassembled WGS sequence"/>
</dbReference>
<keyword evidence="3" id="KW-1185">Reference proteome</keyword>
<feature type="domain" description="C2H2-type" evidence="1">
    <location>
        <begin position="176"/>
        <end position="200"/>
    </location>
</feature>
<sequence>MINKKSLIKIKRVDFSDPQGGKCICDRKAAHITGHIKRYVNEGNNVVTADDFRKAVATMSNVKVVVCLPPDSKSDSLKCPKMESISCLNNFLYDNNSMTVWRQYDIGKGQRYPFKDIGINANTCIPAITTLSVSDLKVKQLKQKPLQHVQEGESQQIQPDKNPTLQVENASNLFSCPEDGCICTFINFGNMLRHLDIGNHTFSEQNVNLKDRVRIMYSELIETKSLQKDHVVPDEPVIETSHLLNKGWGPKGKREVKRFSVEQKDFLVQKFNQGEVTGHKYEPEEVGNEMRTAKNKDGKRIFKCCDFLTPTQIASYFSRLALKKRQNANTTFQEEDLQAEEVTNEICNACDCVALQ</sequence>
<organism evidence="2 3">
    <name type="scientific">Mytilus coruscus</name>
    <name type="common">Sea mussel</name>
    <dbReference type="NCBI Taxonomy" id="42192"/>
    <lineage>
        <taxon>Eukaryota</taxon>
        <taxon>Metazoa</taxon>
        <taxon>Spiralia</taxon>
        <taxon>Lophotrochozoa</taxon>
        <taxon>Mollusca</taxon>
        <taxon>Bivalvia</taxon>
        <taxon>Autobranchia</taxon>
        <taxon>Pteriomorphia</taxon>
        <taxon>Mytilida</taxon>
        <taxon>Mytiloidea</taxon>
        <taxon>Mytilidae</taxon>
        <taxon>Mytilinae</taxon>
        <taxon>Mytilus</taxon>
    </lineage>
</organism>
<evidence type="ECO:0000313" key="2">
    <source>
        <dbReference type="EMBL" id="CAC5390221.1"/>
    </source>
</evidence>
<dbReference type="AlphaFoldDB" id="A0A6J8C3X7"/>
<accession>A0A6J8C3X7</accession>
<dbReference type="PROSITE" id="PS00028">
    <property type="entry name" value="ZINC_FINGER_C2H2_1"/>
    <property type="match status" value="1"/>
</dbReference>
<gene>
    <name evidence="2" type="ORF">MCOR_25335</name>
</gene>
<dbReference type="PANTHER" id="PTHR33845:SF1">
    <property type="entry name" value="C2H2-TYPE DOMAIN-CONTAINING PROTEIN"/>
    <property type="match status" value="1"/>
</dbReference>
<evidence type="ECO:0000313" key="3">
    <source>
        <dbReference type="Proteomes" id="UP000507470"/>
    </source>
</evidence>